<protein>
    <recommendedName>
        <fullName evidence="3 8">Cysteine desulfurase</fullName>
        <ecNumber evidence="3 8">2.8.1.7</ecNumber>
    </recommendedName>
</protein>
<dbReference type="GO" id="GO:0006534">
    <property type="term" value="P:cysteine metabolic process"/>
    <property type="evidence" value="ECO:0007669"/>
    <property type="project" value="UniProtKB-UniRule"/>
</dbReference>
<dbReference type="CDD" id="cd06453">
    <property type="entry name" value="SufS_like"/>
    <property type="match status" value="1"/>
</dbReference>
<evidence type="ECO:0000256" key="6">
    <source>
        <dbReference type="ARBA" id="ARBA00050776"/>
    </source>
</evidence>
<evidence type="ECO:0000256" key="5">
    <source>
        <dbReference type="ARBA" id="ARBA00022898"/>
    </source>
</evidence>
<dbReference type="Pfam" id="PF00266">
    <property type="entry name" value="Aminotran_5"/>
    <property type="match status" value="1"/>
</dbReference>
<proteinExistence type="inferred from homology"/>
<dbReference type="InterPro" id="IPR020578">
    <property type="entry name" value="Aminotrans_V_PyrdxlP_BS"/>
</dbReference>
<dbReference type="SUPFAM" id="SSF53383">
    <property type="entry name" value="PLP-dependent transferases"/>
    <property type="match status" value="1"/>
</dbReference>
<dbReference type="Proteomes" id="UP000275012">
    <property type="component" value="Unassembled WGS sequence"/>
</dbReference>
<dbReference type="OrthoDB" id="9808002at2"/>
<dbReference type="PANTHER" id="PTHR43586:SF8">
    <property type="entry name" value="CYSTEINE DESULFURASE 1, CHLOROPLASTIC"/>
    <property type="match status" value="1"/>
</dbReference>
<dbReference type="GO" id="GO:0030170">
    <property type="term" value="F:pyridoxal phosphate binding"/>
    <property type="evidence" value="ECO:0007669"/>
    <property type="project" value="UniProtKB-UniRule"/>
</dbReference>
<accession>A0A3M2HTL9</accession>
<dbReference type="EC" id="2.8.1.7" evidence="3 8"/>
<keyword evidence="11" id="KW-1185">Reference proteome</keyword>
<dbReference type="Gene3D" id="3.90.1150.10">
    <property type="entry name" value="Aspartate Aminotransferase, domain 1"/>
    <property type="match status" value="1"/>
</dbReference>
<dbReference type="InterPro" id="IPR010970">
    <property type="entry name" value="Cys_dSase_SufS"/>
</dbReference>
<dbReference type="Gene3D" id="3.40.640.10">
    <property type="entry name" value="Type I PLP-dependent aspartate aminotransferase-like (Major domain)"/>
    <property type="match status" value="1"/>
</dbReference>
<keyword evidence="4 8" id="KW-0808">Transferase</keyword>
<evidence type="ECO:0000259" key="9">
    <source>
        <dbReference type="Pfam" id="PF00266"/>
    </source>
</evidence>
<evidence type="ECO:0000256" key="1">
    <source>
        <dbReference type="ARBA" id="ARBA00001933"/>
    </source>
</evidence>
<dbReference type="InterPro" id="IPR015424">
    <property type="entry name" value="PyrdxlP-dep_Trfase"/>
</dbReference>
<dbReference type="InterPro" id="IPR015422">
    <property type="entry name" value="PyrdxlP-dep_Trfase_small"/>
</dbReference>
<sequence>MNAPDPIDWNALRADFPLLAREVHGKPLVYLDSANTSQKPRAVIEAVDGYYRQHNANVSRAVHQLGAEATELYEGARRKLAAFLGVRADEVVLTSGTTFAINLVAYSWALPRLKAGDVILLSRMEHHANIVPWQLVAERSGAKIRVAELLPDGALDLDALWAAMTPEVKLLGLAHVSNVLGTVNPVREICREARRRGIVTVIDGSQAAPHMALDIPSIGCDFYVATGHKLCGPTGTGLLWAGRERLDAMPPFVGGGEMIKQVSFEGTVFNDPPHKFEAGTPNIAGFVGLGAAVDYLAGIGMRHVQAREAELLAHATEALSAIEGLRIIGTAPGKAAIISFLIDGTHAHDLATLLDLEGVAVRSGQHCAHPLLQFLGIGATCRASLAFYNTPEEVDALARAIHKVRKLLA</sequence>
<dbReference type="InterPro" id="IPR015421">
    <property type="entry name" value="PyrdxlP-dep_Trfase_major"/>
</dbReference>
<comment type="similarity">
    <text evidence="2 8">Belongs to the class-V pyridoxal-phosphate-dependent aminotransferase family. Csd subfamily.</text>
</comment>
<evidence type="ECO:0000256" key="4">
    <source>
        <dbReference type="ARBA" id="ARBA00022679"/>
    </source>
</evidence>
<evidence type="ECO:0000256" key="7">
    <source>
        <dbReference type="RuleBase" id="RU004504"/>
    </source>
</evidence>
<evidence type="ECO:0000313" key="11">
    <source>
        <dbReference type="Proteomes" id="UP000275012"/>
    </source>
</evidence>
<dbReference type="EMBL" id="RFLY01000011">
    <property type="protein sequence ID" value="RMH91020.1"/>
    <property type="molecule type" value="Genomic_DNA"/>
</dbReference>
<comment type="function">
    <text evidence="8">Catalyzes the removal of elemental sulfur and selenium atoms from L-cysteine, L-cystine, L-selenocysteine, and L-selenocystine to produce L-alanine.</text>
</comment>
<dbReference type="AlphaFoldDB" id="A0A3M2HTL9"/>
<evidence type="ECO:0000256" key="2">
    <source>
        <dbReference type="ARBA" id="ARBA00010447"/>
    </source>
</evidence>
<name>A0A3M2HTL9_9GAMM</name>
<gene>
    <name evidence="10" type="ORF">EBB59_08725</name>
</gene>
<evidence type="ECO:0000256" key="3">
    <source>
        <dbReference type="ARBA" id="ARBA00012239"/>
    </source>
</evidence>
<dbReference type="InterPro" id="IPR000192">
    <property type="entry name" value="Aminotrans_V_dom"/>
</dbReference>
<dbReference type="PROSITE" id="PS00595">
    <property type="entry name" value="AA_TRANSFER_CLASS_5"/>
    <property type="match status" value="1"/>
</dbReference>
<evidence type="ECO:0000313" key="10">
    <source>
        <dbReference type="EMBL" id="RMH91020.1"/>
    </source>
</evidence>
<dbReference type="RefSeq" id="WP_122101772.1">
    <property type="nucleotide sequence ID" value="NZ_RFLY01000011.1"/>
</dbReference>
<keyword evidence="5 8" id="KW-0663">Pyridoxal phosphate</keyword>
<comment type="caution">
    <text evidence="10">The sequence shown here is derived from an EMBL/GenBank/DDBJ whole genome shotgun (WGS) entry which is preliminary data.</text>
</comment>
<dbReference type="NCBIfam" id="TIGR01979">
    <property type="entry name" value="sufS"/>
    <property type="match status" value="1"/>
</dbReference>
<reference evidence="10 11" key="1">
    <citation type="submission" date="2018-10" db="EMBL/GenBank/DDBJ databases">
        <title>Proposal of Lysobacter pythonis sp. nov. isolated from royal pythons (Python regius).</title>
        <authorList>
            <person name="Hans-Juergen B."/>
            <person name="Huptas C."/>
            <person name="Sandra B."/>
            <person name="Igor L."/>
            <person name="Joachim S."/>
            <person name="Siegfried S."/>
            <person name="Mareike W."/>
            <person name="Peter K."/>
        </authorList>
    </citation>
    <scope>NUCLEOTIDE SEQUENCE [LARGE SCALE GENOMIC DNA]</scope>
    <source>
        <strain evidence="10 11">4284/11</strain>
    </source>
</reference>
<dbReference type="GO" id="GO:0031071">
    <property type="term" value="F:cysteine desulfurase activity"/>
    <property type="evidence" value="ECO:0007669"/>
    <property type="project" value="UniProtKB-UniRule"/>
</dbReference>
<evidence type="ECO:0000256" key="8">
    <source>
        <dbReference type="RuleBase" id="RU004506"/>
    </source>
</evidence>
<dbReference type="PANTHER" id="PTHR43586">
    <property type="entry name" value="CYSTEINE DESULFURASE"/>
    <property type="match status" value="1"/>
</dbReference>
<organism evidence="10 11">
    <name type="scientific">Solilutibacter pythonis</name>
    <dbReference type="NCBI Taxonomy" id="2483112"/>
    <lineage>
        <taxon>Bacteria</taxon>
        <taxon>Pseudomonadati</taxon>
        <taxon>Pseudomonadota</taxon>
        <taxon>Gammaproteobacteria</taxon>
        <taxon>Lysobacterales</taxon>
        <taxon>Lysobacteraceae</taxon>
        <taxon>Solilutibacter</taxon>
    </lineage>
</organism>
<comment type="catalytic activity">
    <reaction evidence="6 8">
        <text>(sulfur carrier)-H + L-cysteine = (sulfur carrier)-SH + L-alanine</text>
        <dbReference type="Rhea" id="RHEA:43892"/>
        <dbReference type="Rhea" id="RHEA-COMP:14737"/>
        <dbReference type="Rhea" id="RHEA-COMP:14739"/>
        <dbReference type="ChEBI" id="CHEBI:29917"/>
        <dbReference type="ChEBI" id="CHEBI:35235"/>
        <dbReference type="ChEBI" id="CHEBI:57972"/>
        <dbReference type="ChEBI" id="CHEBI:64428"/>
        <dbReference type="EC" id="2.8.1.7"/>
    </reaction>
</comment>
<feature type="domain" description="Aminotransferase class V" evidence="9">
    <location>
        <begin position="29"/>
        <end position="397"/>
    </location>
</feature>
<comment type="cofactor">
    <cofactor evidence="1 7">
        <name>pyridoxal 5'-phosphate</name>
        <dbReference type="ChEBI" id="CHEBI:597326"/>
    </cofactor>
</comment>